<reference evidence="1 2" key="1">
    <citation type="submission" date="2013-04" db="EMBL/GenBank/DDBJ databases">
        <title>The Genome Sequence of Parabacteroides gordonii DSM 23371.</title>
        <authorList>
            <consortium name="The Broad Institute Genomics Platform"/>
            <person name="Earl A."/>
            <person name="Ward D."/>
            <person name="Feldgarden M."/>
            <person name="Gevers D."/>
            <person name="Martens E."/>
            <person name="Sakamoto M."/>
            <person name="Benno Y."/>
            <person name="Suzuki N."/>
            <person name="Matsunaga N."/>
            <person name="Koshihara K."/>
            <person name="Seki M."/>
            <person name="Komiya H."/>
            <person name="Walker B."/>
            <person name="Young S."/>
            <person name="Zeng Q."/>
            <person name="Gargeya S."/>
            <person name="Fitzgerald M."/>
            <person name="Haas B."/>
            <person name="Abouelleil A."/>
            <person name="Allen A.W."/>
            <person name="Alvarado L."/>
            <person name="Arachchi H.M."/>
            <person name="Berlin A.M."/>
            <person name="Chapman S.B."/>
            <person name="Gainer-Dewar J."/>
            <person name="Goldberg J."/>
            <person name="Griggs A."/>
            <person name="Gujja S."/>
            <person name="Hansen M."/>
            <person name="Howarth C."/>
            <person name="Imamovic A."/>
            <person name="Ireland A."/>
            <person name="Larimer J."/>
            <person name="McCowan C."/>
            <person name="Murphy C."/>
            <person name="Pearson M."/>
            <person name="Poon T.W."/>
            <person name="Priest M."/>
            <person name="Roberts A."/>
            <person name="Saif S."/>
            <person name="Shea T."/>
            <person name="Sisk P."/>
            <person name="Sykes S."/>
            <person name="Wortman J."/>
            <person name="Nusbaum C."/>
            <person name="Birren B."/>
        </authorList>
    </citation>
    <scope>NUCLEOTIDE SEQUENCE [LARGE SCALE GENOMIC DNA]</scope>
    <source>
        <strain evidence="1 2">MS-1</strain>
    </source>
</reference>
<dbReference type="HOGENOM" id="CLU_2651139_0_0_10"/>
<proteinExistence type="predicted"/>
<name>A0A0F5JPT0_9BACT</name>
<sequence>METKRTNIDSAILSKIEELQSNNNAGIMDILQEIDDITCDLADMSLNDPEASQGKYLSIIQAIREYRKFFASLTAA</sequence>
<dbReference type="PATRIC" id="fig|1203610.3.peg.721"/>
<evidence type="ECO:0000313" key="2">
    <source>
        <dbReference type="Proteomes" id="UP000033035"/>
    </source>
</evidence>
<organism evidence="1 2">
    <name type="scientific">Parabacteroides gordonii MS-1 = DSM 23371</name>
    <dbReference type="NCBI Taxonomy" id="1203610"/>
    <lineage>
        <taxon>Bacteria</taxon>
        <taxon>Pseudomonadati</taxon>
        <taxon>Bacteroidota</taxon>
        <taxon>Bacteroidia</taxon>
        <taxon>Bacteroidales</taxon>
        <taxon>Tannerellaceae</taxon>
        <taxon>Parabacteroides</taxon>
    </lineage>
</organism>
<accession>A0A0F5JPT0</accession>
<dbReference type="RefSeq" id="WP_028728630.1">
    <property type="nucleotide sequence ID" value="NZ_AUAE01000034.1"/>
</dbReference>
<dbReference type="Proteomes" id="UP000033035">
    <property type="component" value="Unassembled WGS sequence"/>
</dbReference>
<evidence type="ECO:0000313" key="1">
    <source>
        <dbReference type="EMBL" id="KKB59714.1"/>
    </source>
</evidence>
<dbReference type="AlphaFoldDB" id="A0A0F5JPT0"/>
<keyword evidence="2" id="KW-1185">Reference proteome</keyword>
<gene>
    <name evidence="1" type="ORF">HMPREF1536_00695</name>
</gene>
<protein>
    <submittedName>
        <fullName evidence="1">Uncharacterized protein</fullName>
    </submittedName>
</protein>
<dbReference type="EMBL" id="AQHW01000003">
    <property type="protein sequence ID" value="KKB59714.1"/>
    <property type="molecule type" value="Genomic_DNA"/>
</dbReference>
<comment type="caution">
    <text evidence="1">The sequence shown here is derived from an EMBL/GenBank/DDBJ whole genome shotgun (WGS) entry which is preliminary data.</text>
</comment>